<accession>A0A397J8D0</accession>
<proteinExistence type="predicted"/>
<evidence type="ECO:0000313" key="1">
    <source>
        <dbReference type="EMBL" id="RHZ84589.1"/>
    </source>
</evidence>
<protein>
    <submittedName>
        <fullName evidence="1">Uncharacterized protein</fullName>
    </submittedName>
</protein>
<evidence type="ECO:0000313" key="2">
    <source>
        <dbReference type="Proteomes" id="UP000266861"/>
    </source>
</evidence>
<dbReference type="AlphaFoldDB" id="A0A397J8D0"/>
<dbReference type="Proteomes" id="UP000266861">
    <property type="component" value="Unassembled WGS sequence"/>
</dbReference>
<dbReference type="OrthoDB" id="2312346at2759"/>
<keyword evidence="2" id="KW-1185">Reference proteome</keyword>
<sequence length="176" mass="21272">MGIPYVIQYKRFKIKLMNKHLRQHPLIPTIEGQFLSSNLIWTTAVQEIYNFCRQNSLPWLWYSSERWSLWFRAGCNKISILKTNMFVEAPLENLVTFIIVEQDEDSKVYEDMYCKLIKLIDILKDQQCKKNFKWIKGIEKNFKPIEEMLNEISVYKRRKTMPRTLKDHSHNTLFFN</sequence>
<organism evidence="1 2">
    <name type="scientific">Diversispora epigaea</name>
    <dbReference type="NCBI Taxonomy" id="1348612"/>
    <lineage>
        <taxon>Eukaryota</taxon>
        <taxon>Fungi</taxon>
        <taxon>Fungi incertae sedis</taxon>
        <taxon>Mucoromycota</taxon>
        <taxon>Glomeromycotina</taxon>
        <taxon>Glomeromycetes</taxon>
        <taxon>Diversisporales</taxon>
        <taxon>Diversisporaceae</taxon>
        <taxon>Diversispora</taxon>
    </lineage>
</organism>
<dbReference type="STRING" id="1348612.A0A397J8D0"/>
<comment type="caution">
    <text evidence="1">The sequence shown here is derived from an EMBL/GenBank/DDBJ whole genome shotgun (WGS) entry which is preliminary data.</text>
</comment>
<gene>
    <name evidence="1" type="ORF">Glove_79g125</name>
</gene>
<dbReference type="EMBL" id="PQFF01000075">
    <property type="protein sequence ID" value="RHZ84589.1"/>
    <property type="molecule type" value="Genomic_DNA"/>
</dbReference>
<reference evidence="1 2" key="1">
    <citation type="submission" date="2018-08" db="EMBL/GenBank/DDBJ databases">
        <title>Genome and evolution of the arbuscular mycorrhizal fungus Diversispora epigaea (formerly Glomus versiforme) and its bacterial endosymbionts.</title>
        <authorList>
            <person name="Sun X."/>
            <person name="Fei Z."/>
            <person name="Harrison M."/>
        </authorList>
    </citation>
    <scope>NUCLEOTIDE SEQUENCE [LARGE SCALE GENOMIC DNA]</scope>
    <source>
        <strain evidence="1 2">IT104</strain>
    </source>
</reference>
<name>A0A397J8D0_9GLOM</name>